<dbReference type="InterPro" id="IPR044068">
    <property type="entry name" value="CB"/>
</dbReference>
<keyword evidence="9" id="KW-1185">Reference proteome</keyword>
<dbReference type="InterPro" id="IPR011010">
    <property type="entry name" value="DNA_brk_join_enz"/>
</dbReference>
<dbReference type="Pfam" id="PF13495">
    <property type="entry name" value="Phage_int_SAM_4"/>
    <property type="match status" value="1"/>
</dbReference>
<dbReference type="Pfam" id="PF00589">
    <property type="entry name" value="Phage_integrase"/>
    <property type="match status" value="1"/>
</dbReference>
<evidence type="ECO:0000256" key="5">
    <source>
        <dbReference type="PROSITE-ProRule" id="PRU01248"/>
    </source>
</evidence>
<evidence type="ECO:0000313" key="9">
    <source>
        <dbReference type="Proteomes" id="UP000738431"/>
    </source>
</evidence>
<dbReference type="NCBIfam" id="TIGR02249">
    <property type="entry name" value="integrase_gron"/>
    <property type="match status" value="1"/>
</dbReference>
<dbReference type="InterPro" id="IPR050090">
    <property type="entry name" value="Tyrosine_recombinase_XerCD"/>
</dbReference>
<dbReference type="Gene3D" id="1.10.150.130">
    <property type="match status" value="1"/>
</dbReference>
<dbReference type="PROSITE" id="PS51898">
    <property type="entry name" value="TYR_RECOMBINASE"/>
    <property type="match status" value="1"/>
</dbReference>
<feature type="domain" description="Tyr recombinase" evidence="6">
    <location>
        <begin position="231"/>
        <end position="446"/>
    </location>
</feature>
<name>A0ABZ1C5H4_9BACT</name>
<dbReference type="InterPro" id="IPR011946">
    <property type="entry name" value="Integrase_integron-type"/>
</dbReference>
<dbReference type="Proteomes" id="UP000738431">
    <property type="component" value="Chromosome"/>
</dbReference>
<comment type="similarity">
    <text evidence="1">Belongs to the 'phage' integrase family.</text>
</comment>
<evidence type="ECO:0000313" key="8">
    <source>
        <dbReference type="EMBL" id="WRQ85545.1"/>
    </source>
</evidence>
<accession>A0ABZ1C5H4</accession>
<gene>
    <name evidence="8" type="ORF">K1X11_012100</name>
</gene>
<feature type="domain" description="Core-binding (CB)" evidence="7">
    <location>
        <begin position="131"/>
        <end position="214"/>
    </location>
</feature>
<dbReference type="PANTHER" id="PTHR30349:SF64">
    <property type="entry name" value="PROPHAGE INTEGRASE INTD-RELATED"/>
    <property type="match status" value="1"/>
</dbReference>
<organism evidence="8 9">
    <name type="scientific">Actomonas aquatica</name>
    <dbReference type="NCBI Taxonomy" id="2866162"/>
    <lineage>
        <taxon>Bacteria</taxon>
        <taxon>Pseudomonadati</taxon>
        <taxon>Verrucomicrobiota</taxon>
        <taxon>Opitutia</taxon>
        <taxon>Opitutales</taxon>
        <taxon>Opitutaceae</taxon>
        <taxon>Actomonas</taxon>
    </lineage>
</organism>
<dbReference type="PROSITE" id="PS51900">
    <property type="entry name" value="CB"/>
    <property type="match status" value="1"/>
</dbReference>
<dbReference type="EMBL" id="CP139781">
    <property type="protein sequence ID" value="WRQ85545.1"/>
    <property type="molecule type" value="Genomic_DNA"/>
</dbReference>
<keyword evidence="2" id="KW-0229">DNA integration</keyword>
<evidence type="ECO:0000256" key="4">
    <source>
        <dbReference type="ARBA" id="ARBA00023172"/>
    </source>
</evidence>
<evidence type="ECO:0000256" key="1">
    <source>
        <dbReference type="ARBA" id="ARBA00008857"/>
    </source>
</evidence>
<dbReference type="PANTHER" id="PTHR30349">
    <property type="entry name" value="PHAGE INTEGRASE-RELATED"/>
    <property type="match status" value="1"/>
</dbReference>
<dbReference type="InterPro" id="IPR002104">
    <property type="entry name" value="Integrase_catalytic"/>
</dbReference>
<dbReference type="SUPFAM" id="SSF56349">
    <property type="entry name" value="DNA breaking-rejoining enzymes"/>
    <property type="match status" value="1"/>
</dbReference>
<protein>
    <submittedName>
        <fullName evidence="8">Integron integrase</fullName>
    </submittedName>
</protein>
<proteinExistence type="inferred from homology"/>
<evidence type="ECO:0000256" key="3">
    <source>
        <dbReference type="ARBA" id="ARBA00023125"/>
    </source>
</evidence>
<keyword evidence="4" id="KW-0233">DNA recombination</keyword>
<evidence type="ECO:0000256" key="2">
    <source>
        <dbReference type="ARBA" id="ARBA00022908"/>
    </source>
</evidence>
<dbReference type="InterPro" id="IPR004107">
    <property type="entry name" value="Integrase_SAM-like_N"/>
</dbReference>
<dbReference type="Gene3D" id="1.10.443.10">
    <property type="entry name" value="Intergrase catalytic core"/>
    <property type="match status" value="1"/>
</dbReference>
<dbReference type="InterPro" id="IPR013762">
    <property type="entry name" value="Integrase-like_cat_sf"/>
</dbReference>
<sequence>MTPSSKNRAKSAEQNNLVIDFRDWSRVLEKDLSVQHQRSFFRQQIIALLKACKTYRRSASTAFIKWYLKNRFNHPQSRERAREALLWFYQTAFKCRAVKPDEREFIPPPETKLLPMANAAGLPPPPAASDQGNSDWENALITAIRGRHFTWRTEQTYRNWSKRFANFLGNRTPWDATDEDAEGFLADLATRKRLSYSSQKQALNAVAFLMASALGRPLGVLDFRRAKKRPKIPVVLSRDEVEQLLGKLEGTYLLMAEVMYGSGIRLNELLNLRVQHLDLSRRQLSVVNGKGGKHRTTVLPARLVPTLERHLERLQDLFRADRQDQLPGVWLPEGLSRKYPRAGEQWHWQWVFPMRNPSFDKQTGIRRRHHMLPQPIQATVKAAGMDAGLSKRVTPHVLRHSFATHLLEAGTDIRTLQELLGHSKLDTTQIYTHVVRSGTGVVSPLDRLPS</sequence>
<dbReference type="RefSeq" id="WP_324725962.1">
    <property type="nucleotide sequence ID" value="NZ_CP139781.1"/>
</dbReference>
<evidence type="ECO:0000259" key="6">
    <source>
        <dbReference type="PROSITE" id="PS51898"/>
    </source>
</evidence>
<evidence type="ECO:0000259" key="7">
    <source>
        <dbReference type="PROSITE" id="PS51900"/>
    </source>
</evidence>
<dbReference type="InterPro" id="IPR010998">
    <property type="entry name" value="Integrase_recombinase_N"/>
</dbReference>
<keyword evidence="3 5" id="KW-0238">DNA-binding</keyword>
<reference evidence="8 9" key="1">
    <citation type="submission" date="2023-12" db="EMBL/GenBank/DDBJ databases">
        <title>Description of an unclassified Opitutus bacterium of Verrucomicrobiota.</title>
        <authorList>
            <person name="Zhang D.-F."/>
        </authorList>
    </citation>
    <scope>NUCLEOTIDE SEQUENCE [LARGE SCALE GENOMIC DNA]</scope>
    <source>
        <strain evidence="8 9">WL0086</strain>
    </source>
</reference>